<feature type="zinc finger region" description="C3H1-type" evidence="1">
    <location>
        <begin position="50"/>
        <end position="79"/>
    </location>
</feature>
<evidence type="ECO:0000259" key="3">
    <source>
        <dbReference type="PROSITE" id="PS50103"/>
    </source>
</evidence>
<comment type="caution">
    <text evidence="4">The sequence shown here is derived from an EMBL/GenBank/DDBJ whole genome shotgun (WGS) entry which is preliminary data.</text>
</comment>
<proteinExistence type="predicted"/>
<evidence type="ECO:0000313" key="4">
    <source>
        <dbReference type="EMBL" id="OXA56454.1"/>
    </source>
</evidence>
<dbReference type="InterPro" id="IPR035437">
    <property type="entry name" value="SNase_OB-fold_sf"/>
</dbReference>
<dbReference type="PROSITE" id="PS50103">
    <property type="entry name" value="ZF_C3H1"/>
    <property type="match status" value="1"/>
</dbReference>
<dbReference type="AlphaFoldDB" id="A0A226EHA2"/>
<dbReference type="GO" id="GO:0008270">
    <property type="term" value="F:zinc ion binding"/>
    <property type="evidence" value="ECO:0007669"/>
    <property type="project" value="UniProtKB-KW"/>
</dbReference>
<evidence type="ECO:0000313" key="5">
    <source>
        <dbReference type="Proteomes" id="UP000198287"/>
    </source>
</evidence>
<feature type="compositionally biased region" description="Pro residues" evidence="2">
    <location>
        <begin position="1"/>
        <end position="11"/>
    </location>
</feature>
<keyword evidence="1" id="KW-0479">Metal-binding</keyword>
<dbReference type="Gene3D" id="2.40.50.90">
    <property type="match status" value="1"/>
</dbReference>
<protein>
    <submittedName>
        <fullName evidence="4">Tudor domain-containing protein 1</fullName>
    </submittedName>
</protein>
<feature type="domain" description="C3H1-type" evidence="3">
    <location>
        <begin position="50"/>
        <end position="79"/>
    </location>
</feature>
<feature type="region of interest" description="Disordered" evidence="2">
    <location>
        <begin position="1"/>
        <end position="38"/>
    </location>
</feature>
<dbReference type="InterPro" id="IPR000571">
    <property type="entry name" value="Znf_CCCH"/>
</dbReference>
<reference evidence="4 5" key="1">
    <citation type="submission" date="2015-12" db="EMBL/GenBank/DDBJ databases">
        <title>The genome of Folsomia candida.</title>
        <authorList>
            <person name="Faddeeva A."/>
            <person name="Derks M.F."/>
            <person name="Anvar Y."/>
            <person name="Smit S."/>
            <person name="Van Straalen N."/>
            <person name="Roelofs D."/>
        </authorList>
    </citation>
    <scope>NUCLEOTIDE SEQUENCE [LARGE SCALE GENOMIC DNA]</scope>
    <source>
        <strain evidence="4 5">VU population</strain>
        <tissue evidence="4">Whole body</tissue>
    </source>
</reference>
<accession>A0A226EHA2</accession>
<keyword evidence="5" id="KW-1185">Reference proteome</keyword>
<keyword evidence="1" id="KW-0863">Zinc-finger</keyword>
<sequence length="416" mass="46212">MIDWEPTPPQPRGHDVDDDDAVNEWNPMHEDSTSIRNKTSGGQVFEDVAALGDVFCPFQKEMDKVCFKGSSCRYKHGHYTSEIKSAHPKLQDRPTSSLILAKSESAPLPEGVVALAWVTSVVSPALFHVVLKTPQHPCLCKNMAISQEDEQEDVTPHGHISPHSSDLTSSLDVLWRNMQSYYNSNPTGRQQNHNFHHFRGELVAVRLNLGGEKATSGIISGHRKGWFRAVVLADTDPDLDADQAPDVSLELVDYGAKVTKSSLDVTPLHDKFADDAPMAIKCSLYGISPLLGKWGSRGTDFFTRAVTNQIVLLEVKKSQPSLPVQVSLCVKMDGVMVPVTQRMGELGLGLEWNMTPMRPWVTSDVLQGPHRHSYAVKPVDTMTPQEQEALAKKITTQVIAEERKRLSWYILNNFGK</sequence>
<keyword evidence="1" id="KW-0862">Zinc</keyword>
<dbReference type="Proteomes" id="UP000198287">
    <property type="component" value="Unassembled WGS sequence"/>
</dbReference>
<evidence type="ECO:0000256" key="1">
    <source>
        <dbReference type="PROSITE-ProRule" id="PRU00723"/>
    </source>
</evidence>
<dbReference type="SUPFAM" id="SSF63748">
    <property type="entry name" value="Tudor/PWWP/MBT"/>
    <property type="match status" value="1"/>
</dbReference>
<dbReference type="OrthoDB" id="9995375at2759"/>
<organism evidence="4 5">
    <name type="scientific">Folsomia candida</name>
    <name type="common">Springtail</name>
    <dbReference type="NCBI Taxonomy" id="158441"/>
    <lineage>
        <taxon>Eukaryota</taxon>
        <taxon>Metazoa</taxon>
        <taxon>Ecdysozoa</taxon>
        <taxon>Arthropoda</taxon>
        <taxon>Hexapoda</taxon>
        <taxon>Collembola</taxon>
        <taxon>Entomobryomorpha</taxon>
        <taxon>Isotomoidea</taxon>
        <taxon>Isotomidae</taxon>
        <taxon>Proisotominae</taxon>
        <taxon>Folsomia</taxon>
    </lineage>
</organism>
<dbReference type="EMBL" id="LNIX01000004">
    <property type="protein sequence ID" value="OXA56454.1"/>
    <property type="molecule type" value="Genomic_DNA"/>
</dbReference>
<gene>
    <name evidence="4" type="ORF">Fcan01_08924</name>
</gene>
<evidence type="ECO:0000256" key="2">
    <source>
        <dbReference type="SAM" id="MobiDB-lite"/>
    </source>
</evidence>
<name>A0A226EHA2_FOLCA</name>
<dbReference type="OMA" id="ASMECRT"/>